<evidence type="ECO:0000256" key="5">
    <source>
        <dbReference type="ARBA" id="ARBA00022519"/>
    </source>
</evidence>
<feature type="transmembrane region" description="Helical" evidence="10">
    <location>
        <begin position="72"/>
        <end position="98"/>
    </location>
</feature>
<sequence length="297" mass="33399">MIKKRSYFKSRSLPYLLILPQVLITLTFFYWPAVQGVVSSFQLSDPFGLYTKFVWFDNFIALFKDPLYLKSIATTLFFSGSVAFVSITFGLFLATMANRVLKVTTLTRTLLIWPYAIAPAISGILWLFLLHPSYGVVAIFIEDFLGIDWNPLLQSSHAMLMIVMASAWKNVSYNFVFFLAGLQAIPHSLIEAAAMDGASPFRRFWTITFPLLSPTMFFVTVMTIIFSFFESFGIIHAVTQGGPGGSTNILVYKVYQDGFIGLNLGSSSAQSVVLMSLIILITFLQFKYVERKVQYTG</sequence>
<dbReference type="InterPro" id="IPR000515">
    <property type="entry name" value="MetI-like"/>
</dbReference>
<name>A0A1H4APS2_9BACT</name>
<accession>A0A1H4APS2</accession>
<evidence type="ECO:0000313" key="13">
    <source>
        <dbReference type="Proteomes" id="UP000199409"/>
    </source>
</evidence>
<reference evidence="12 13" key="1">
    <citation type="submission" date="2016-10" db="EMBL/GenBank/DDBJ databases">
        <authorList>
            <person name="de Groot N.N."/>
        </authorList>
    </citation>
    <scope>NUCLEOTIDE SEQUENCE [LARGE SCALE GENOMIC DNA]</scope>
    <source>
        <strain evidence="12 13">DSM 7343</strain>
    </source>
</reference>
<organism evidence="12 13">
    <name type="scientific">Desulfuromusa kysingii</name>
    <dbReference type="NCBI Taxonomy" id="37625"/>
    <lineage>
        <taxon>Bacteria</taxon>
        <taxon>Pseudomonadati</taxon>
        <taxon>Thermodesulfobacteriota</taxon>
        <taxon>Desulfuromonadia</taxon>
        <taxon>Desulfuromonadales</taxon>
        <taxon>Geopsychrobacteraceae</taxon>
        <taxon>Desulfuromusa</taxon>
    </lineage>
</organism>
<keyword evidence="4" id="KW-1003">Cell membrane</keyword>
<dbReference type="SUPFAM" id="SSF161098">
    <property type="entry name" value="MetI-like"/>
    <property type="match status" value="1"/>
</dbReference>
<evidence type="ECO:0000256" key="9">
    <source>
        <dbReference type="ARBA" id="ARBA00040780"/>
    </source>
</evidence>
<evidence type="ECO:0000256" key="4">
    <source>
        <dbReference type="ARBA" id="ARBA00022475"/>
    </source>
</evidence>
<keyword evidence="13" id="KW-1185">Reference proteome</keyword>
<feature type="domain" description="ABC transmembrane type-1" evidence="11">
    <location>
        <begin position="72"/>
        <end position="285"/>
    </location>
</feature>
<feature type="transmembrane region" description="Helical" evidence="10">
    <location>
        <begin position="110"/>
        <end position="129"/>
    </location>
</feature>
<keyword evidence="7 10" id="KW-1133">Transmembrane helix</keyword>
<feature type="transmembrane region" description="Helical" evidence="10">
    <location>
        <begin position="12"/>
        <end position="31"/>
    </location>
</feature>
<gene>
    <name evidence="12" type="ORF">SAMN05660420_01930</name>
</gene>
<evidence type="ECO:0000256" key="6">
    <source>
        <dbReference type="ARBA" id="ARBA00022692"/>
    </source>
</evidence>
<feature type="transmembrane region" description="Helical" evidence="10">
    <location>
        <begin position="211"/>
        <end position="238"/>
    </location>
</feature>
<protein>
    <recommendedName>
        <fullName evidence="9">sn-glycerol-3-phosphate transport system permease protein UgpA</fullName>
    </recommendedName>
</protein>
<evidence type="ECO:0000256" key="8">
    <source>
        <dbReference type="ARBA" id="ARBA00023136"/>
    </source>
</evidence>
<evidence type="ECO:0000259" key="11">
    <source>
        <dbReference type="PROSITE" id="PS50928"/>
    </source>
</evidence>
<evidence type="ECO:0000313" key="12">
    <source>
        <dbReference type="EMBL" id="SEA37851.1"/>
    </source>
</evidence>
<evidence type="ECO:0000256" key="1">
    <source>
        <dbReference type="ARBA" id="ARBA00004429"/>
    </source>
</evidence>
<dbReference type="PROSITE" id="PS50928">
    <property type="entry name" value="ABC_TM1"/>
    <property type="match status" value="1"/>
</dbReference>
<dbReference type="Proteomes" id="UP000199409">
    <property type="component" value="Unassembled WGS sequence"/>
</dbReference>
<dbReference type="STRING" id="37625.SAMN05660420_01930"/>
<dbReference type="Gene3D" id="1.10.3720.10">
    <property type="entry name" value="MetI-like"/>
    <property type="match status" value="1"/>
</dbReference>
<evidence type="ECO:0000256" key="10">
    <source>
        <dbReference type="RuleBase" id="RU363032"/>
    </source>
</evidence>
<feature type="transmembrane region" description="Helical" evidence="10">
    <location>
        <begin position="258"/>
        <end position="284"/>
    </location>
</feature>
<comment type="subcellular location">
    <subcellularLocation>
        <location evidence="1">Cell inner membrane</location>
        <topology evidence="1">Multi-pass membrane protein</topology>
    </subcellularLocation>
    <subcellularLocation>
        <location evidence="10">Cell membrane</location>
        <topology evidence="10">Multi-pass membrane protein</topology>
    </subcellularLocation>
</comment>
<dbReference type="PANTHER" id="PTHR43227:SF9">
    <property type="entry name" value="SN-GLYCEROL-3-PHOSPHATE TRANSPORT SYSTEM PERMEASE PROTEIN UGPA"/>
    <property type="match status" value="1"/>
</dbReference>
<dbReference type="NCBIfam" id="NF007852">
    <property type="entry name" value="PRK10561.1"/>
    <property type="match status" value="1"/>
</dbReference>
<evidence type="ECO:0000256" key="2">
    <source>
        <dbReference type="ARBA" id="ARBA00011557"/>
    </source>
</evidence>
<dbReference type="CDD" id="cd06261">
    <property type="entry name" value="TM_PBP2"/>
    <property type="match status" value="1"/>
</dbReference>
<comment type="subunit">
    <text evidence="2">The complex is composed of two ATP-binding proteins (UgpC), two transmembrane proteins (UgpA and UgpE) and a solute-binding protein (UgpB).</text>
</comment>
<dbReference type="InterPro" id="IPR035906">
    <property type="entry name" value="MetI-like_sf"/>
</dbReference>
<evidence type="ECO:0000256" key="7">
    <source>
        <dbReference type="ARBA" id="ARBA00022989"/>
    </source>
</evidence>
<keyword evidence="6 10" id="KW-0812">Transmembrane</keyword>
<proteinExistence type="inferred from homology"/>
<dbReference type="Pfam" id="PF00528">
    <property type="entry name" value="BPD_transp_1"/>
    <property type="match status" value="1"/>
</dbReference>
<dbReference type="InterPro" id="IPR050809">
    <property type="entry name" value="UgpAE/MalFG_permease"/>
</dbReference>
<dbReference type="GO" id="GO:0005886">
    <property type="term" value="C:plasma membrane"/>
    <property type="evidence" value="ECO:0007669"/>
    <property type="project" value="UniProtKB-SubCell"/>
</dbReference>
<comment type="similarity">
    <text evidence="10">Belongs to the binding-protein-dependent transport system permease family.</text>
</comment>
<dbReference type="EMBL" id="FNQN01000005">
    <property type="protein sequence ID" value="SEA37851.1"/>
    <property type="molecule type" value="Genomic_DNA"/>
</dbReference>
<dbReference type="AlphaFoldDB" id="A0A1H4APS2"/>
<keyword evidence="3 10" id="KW-0813">Transport</keyword>
<evidence type="ECO:0000256" key="3">
    <source>
        <dbReference type="ARBA" id="ARBA00022448"/>
    </source>
</evidence>
<dbReference type="PANTHER" id="PTHR43227">
    <property type="entry name" value="BLL4140 PROTEIN"/>
    <property type="match status" value="1"/>
</dbReference>
<keyword evidence="5" id="KW-0997">Cell inner membrane</keyword>
<dbReference type="GO" id="GO:0055085">
    <property type="term" value="P:transmembrane transport"/>
    <property type="evidence" value="ECO:0007669"/>
    <property type="project" value="InterPro"/>
</dbReference>
<dbReference type="OrthoDB" id="9785347at2"/>
<keyword evidence="8 10" id="KW-0472">Membrane</keyword>